<dbReference type="PANTHER" id="PTHR48081:SF13">
    <property type="entry name" value="ALPHA_BETA HYDROLASE"/>
    <property type="match status" value="1"/>
</dbReference>
<dbReference type="Pfam" id="PF20434">
    <property type="entry name" value="BD-FAE"/>
    <property type="match status" value="1"/>
</dbReference>
<organism evidence="3 4">
    <name type="scientific">Agrobacterium tumefaciens</name>
    <dbReference type="NCBI Taxonomy" id="358"/>
    <lineage>
        <taxon>Bacteria</taxon>
        <taxon>Pseudomonadati</taxon>
        <taxon>Pseudomonadota</taxon>
        <taxon>Alphaproteobacteria</taxon>
        <taxon>Hyphomicrobiales</taxon>
        <taxon>Rhizobiaceae</taxon>
        <taxon>Rhizobium/Agrobacterium group</taxon>
        <taxon>Agrobacterium</taxon>
        <taxon>Agrobacterium tumefaciens complex</taxon>
    </lineage>
</organism>
<dbReference type="EMBL" id="CP042276">
    <property type="protein sequence ID" value="QDY97702.2"/>
    <property type="molecule type" value="Genomic_DNA"/>
</dbReference>
<reference evidence="3 4" key="1">
    <citation type="journal article" date="2017" name="Genome Announc.">
        <title>Draft Genome Sequence of Agrobacterium tumefaciens Biovar 1 Strain 186, Isolated from Walnut.</title>
        <authorList>
            <person name="Poret-Peterson A.T."/>
            <person name="Bhatnagar S."/>
            <person name="McClean A.E."/>
            <person name="Kluepfel D.A."/>
        </authorList>
    </citation>
    <scope>NUCLEOTIDE SEQUENCE [LARGE SCALE GENOMIC DNA]</scope>
    <source>
        <strain evidence="3 4">186</strain>
    </source>
</reference>
<protein>
    <submittedName>
        <fullName evidence="3">Alpha/beta hydrolase</fullName>
    </submittedName>
</protein>
<evidence type="ECO:0000259" key="2">
    <source>
        <dbReference type="Pfam" id="PF20434"/>
    </source>
</evidence>
<evidence type="ECO:0000313" key="3">
    <source>
        <dbReference type="EMBL" id="QDY97702.2"/>
    </source>
</evidence>
<name>A0AAP9EAB2_AGRTU</name>
<sequence length="304" mass="33196">MADPNSPNGPNGIYVLPFADIEHIANKHLDMAYASTSEFQKLDLYLPEGEAPIGGWPLLVFVHGGAWMMCDKRDIQLNPPLRLLKEEIAVASINYRLSSEAKFPAQIHDVKTALRCLKARAREFGIAKDRVAIWGASAGAHLAALAGTSAGVSLLEDLSTGWAEEDARVRAVVSWFGPTNFLKMDLHLSQTRAGDPDHNDAQSPESKLLGIPITEARAMVHAANPETWITPDCPPFLFQHAPNDPIVPVQQSILFADLISRTAGPDRAILHLVENAGHAGPEFERDDVVDKSIDFLRDHLLAKA</sequence>
<accession>A0AAP9EAB2</accession>
<evidence type="ECO:0000313" key="4">
    <source>
        <dbReference type="Proteomes" id="UP000222296"/>
    </source>
</evidence>
<keyword evidence="1 3" id="KW-0378">Hydrolase</keyword>
<dbReference type="RefSeq" id="WP_163118026.1">
    <property type="nucleotide sequence ID" value="NZ_CP042276.1"/>
</dbReference>
<feature type="domain" description="BD-FAE-like" evidence="2">
    <location>
        <begin position="42"/>
        <end position="256"/>
    </location>
</feature>
<gene>
    <name evidence="3" type="ORF">CG010_026515</name>
</gene>
<dbReference type="InterPro" id="IPR050300">
    <property type="entry name" value="GDXG_lipolytic_enzyme"/>
</dbReference>
<dbReference type="GO" id="GO:0016787">
    <property type="term" value="F:hydrolase activity"/>
    <property type="evidence" value="ECO:0007669"/>
    <property type="project" value="UniProtKB-KW"/>
</dbReference>
<dbReference type="Gene3D" id="3.40.50.1820">
    <property type="entry name" value="alpha/beta hydrolase"/>
    <property type="match status" value="1"/>
</dbReference>
<dbReference type="Proteomes" id="UP000222296">
    <property type="component" value="Plasmid pAt"/>
</dbReference>
<geneLocation type="plasmid" evidence="4">
    <name>pat</name>
</geneLocation>
<proteinExistence type="predicted"/>
<dbReference type="PANTHER" id="PTHR48081">
    <property type="entry name" value="AB HYDROLASE SUPERFAMILY PROTEIN C4A8.06C"/>
    <property type="match status" value="1"/>
</dbReference>
<dbReference type="InterPro" id="IPR029058">
    <property type="entry name" value="AB_hydrolase_fold"/>
</dbReference>
<evidence type="ECO:0000256" key="1">
    <source>
        <dbReference type="ARBA" id="ARBA00022801"/>
    </source>
</evidence>
<dbReference type="InterPro" id="IPR049492">
    <property type="entry name" value="BD-FAE-like_dom"/>
</dbReference>
<dbReference type="AlphaFoldDB" id="A0AAP9EAB2"/>
<dbReference type="SUPFAM" id="SSF53474">
    <property type="entry name" value="alpha/beta-Hydrolases"/>
    <property type="match status" value="1"/>
</dbReference>
<keyword evidence="3" id="KW-0614">Plasmid</keyword>